<dbReference type="SUPFAM" id="SSF53474">
    <property type="entry name" value="alpha/beta-Hydrolases"/>
    <property type="match status" value="1"/>
</dbReference>
<dbReference type="InterPro" id="IPR022742">
    <property type="entry name" value="Hydrolase_4"/>
</dbReference>
<dbReference type="EMBL" id="PXYL01000008">
    <property type="protein sequence ID" value="PSJ59411.1"/>
    <property type="molecule type" value="Genomic_DNA"/>
</dbReference>
<dbReference type="InterPro" id="IPR029058">
    <property type="entry name" value="AB_hydrolase_fold"/>
</dbReference>
<evidence type="ECO:0000256" key="3">
    <source>
        <dbReference type="ARBA" id="ARBA00013254"/>
    </source>
</evidence>
<keyword evidence="6" id="KW-0378">Hydrolase</keyword>
<comment type="catalytic activity">
    <reaction evidence="1">
        <text>Hydrolyzes glycerol monoesters of long-chain fatty acids.</text>
        <dbReference type="EC" id="3.1.1.23"/>
    </reaction>
</comment>
<evidence type="ECO:0000259" key="5">
    <source>
        <dbReference type="Pfam" id="PF12146"/>
    </source>
</evidence>
<protein>
    <recommendedName>
        <fullName evidence="4">Monoacylglycerol lipase</fullName>
        <ecNumber evidence="3">3.1.1.23</ecNumber>
    </recommendedName>
</protein>
<dbReference type="AlphaFoldDB" id="A0A2P7SAL8"/>
<gene>
    <name evidence="6" type="ORF">C7I85_17580</name>
</gene>
<comment type="similarity">
    <text evidence="2">Belongs to the AB hydrolase superfamily.</text>
</comment>
<dbReference type="Pfam" id="PF12146">
    <property type="entry name" value="Hydrolase_4"/>
    <property type="match status" value="1"/>
</dbReference>
<dbReference type="PANTHER" id="PTHR11614">
    <property type="entry name" value="PHOSPHOLIPASE-RELATED"/>
    <property type="match status" value="1"/>
</dbReference>
<dbReference type="OrthoDB" id="9806902at2"/>
<evidence type="ECO:0000256" key="2">
    <source>
        <dbReference type="ARBA" id="ARBA00008645"/>
    </source>
</evidence>
<feature type="domain" description="Serine aminopeptidase S33" evidence="5">
    <location>
        <begin position="32"/>
        <end position="263"/>
    </location>
</feature>
<organism evidence="6 7">
    <name type="scientific">Pseudaminobacter soli</name>
    <name type="common">ex Li et al. 2025</name>
    <dbReference type="NCBI Taxonomy" id="1295366"/>
    <lineage>
        <taxon>Bacteria</taxon>
        <taxon>Pseudomonadati</taxon>
        <taxon>Pseudomonadota</taxon>
        <taxon>Alphaproteobacteria</taxon>
        <taxon>Hyphomicrobiales</taxon>
        <taxon>Phyllobacteriaceae</taxon>
        <taxon>Pseudaminobacter</taxon>
    </lineage>
</organism>
<sequence length="284" mass="31346">MSDAIDIAETDDKFIGVGGLSIFFRSWRPEGRPRGVVVIVHGFNAHSDYYQWVARQLVAHGLAVYALDLRGRGHSDGERYYVESFADYVSDVSSMIYIAKSRERGLPAFLLGHSAGGVVSCIYAIENQSELAGLICESFAHQVPAPDFALAVLKGLSHVAPHAHVLALKNEDFSRDRAVVKAMNADPLTVHESQPTKTVAEMVRADERLKKEFSLITLPLLILHGTADKATKPRGSKLFFDTAGSSDKTLKLYEGHYHDLLNDVGKEQVMQDIVDWIDARLPAK</sequence>
<evidence type="ECO:0000256" key="1">
    <source>
        <dbReference type="ARBA" id="ARBA00001613"/>
    </source>
</evidence>
<dbReference type="Proteomes" id="UP000240653">
    <property type="component" value="Unassembled WGS sequence"/>
</dbReference>
<dbReference type="Gene3D" id="3.40.50.1820">
    <property type="entry name" value="alpha/beta hydrolase"/>
    <property type="match status" value="1"/>
</dbReference>
<evidence type="ECO:0000313" key="6">
    <source>
        <dbReference type="EMBL" id="PSJ59411.1"/>
    </source>
</evidence>
<evidence type="ECO:0000313" key="7">
    <source>
        <dbReference type="Proteomes" id="UP000240653"/>
    </source>
</evidence>
<dbReference type="RefSeq" id="WP_106725296.1">
    <property type="nucleotide sequence ID" value="NZ_PXYL01000008.1"/>
</dbReference>
<reference evidence="6 7" key="1">
    <citation type="submission" date="2018-03" db="EMBL/GenBank/DDBJ databases">
        <title>The draft genome of Mesorhizobium soli JCM 19897.</title>
        <authorList>
            <person name="Li L."/>
            <person name="Liu L."/>
            <person name="Liang L."/>
            <person name="Wang T."/>
            <person name="Zhang X."/>
        </authorList>
    </citation>
    <scope>NUCLEOTIDE SEQUENCE [LARGE SCALE GENOMIC DNA]</scope>
    <source>
        <strain evidence="6 7">JCM 19897</strain>
    </source>
</reference>
<evidence type="ECO:0000256" key="4">
    <source>
        <dbReference type="ARBA" id="ARBA00071261"/>
    </source>
</evidence>
<dbReference type="GO" id="GO:0047372">
    <property type="term" value="F:monoacylglycerol lipase activity"/>
    <property type="evidence" value="ECO:0007669"/>
    <property type="project" value="UniProtKB-EC"/>
</dbReference>
<dbReference type="InterPro" id="IPR051044">
    <property type="entry name" value="MAG_DAG_Lipase"/>
</dbReference>
<keyword evidence="7" id="KW-1185">Reference proteome</keyword>
<accession>A0A2P7SAL8</accession>
<dbReference type="EC" id="3.1.1.23" evidence="3"/>
<comment type="caution">
    <text evidence="6">The sequence shown here is derived from an EMBL/GenBank/DDBJ whole genome shotgun (WGS) entry which is preliminary data.</text>
</comment>
<proteinExistence type="inferred from homology"/>
<dbReference type="FunFam" id="3.40.50.1820:FF:000117">
    <property type="entry name" value="Monoglyceride lipase, putative"/>
    <property type="match status" value="1"/>
</dbReference>
<name>A0A2P7SAL8_9HYPH</name>